<accession>A0ABC8L5B3</accession>
<name>A0ABC8L5B3_ERUVS</name>
<reference evidence="1 2" key="1">
    <citation type="submission" date="2022-03" db="EMBL/GenBank/DDBJ databases">
        <authorList>
            <person name="Macdonald S."/>
            <person name="Ahmed S."/>
            <person name="Newling K."/>
        </authorList>
    </citation>
    <scope>NUCLEOTIDE SEQUENCE [LARGE SCALE GENOMIC DNA]</scope>
</reference>
<protein>
    <submittedName>
        <fullName evidence="1">Uncharacterized protein</fullName>
    </submittedName>
</protein>
<evidence type="ECO:0000313" key="1">
    <source>
        <dbReference type="EMBL" id="CAH8369335.1"/>
    </source>
</evidence>
<sequence length="104" mass="10627">MLVALGFGRHRGSDLSVLVFGGTARLGKLEARAVAFFYAPLSSFSARASASRSLVLCDGACGPNQSQRFDLGRVSDLSLGEGAGLVCLLGFWCGGVALSASSPS</sequence>
<keyword evidence="2" id="KW-1185">Reference proteome</keyword>
<dbReference type="AlphaFoldDB" id="A0ABC8L5B3"/>
<evidence type="ECO:0000313" key="2">
    <source>
        <dbReference type="Proteomes" id="UP001642260"/>
    </source>
</evidence>
<dbReference type="EMBL" id="CAKOAT010418487">
    <property type="protein sequence ID" value="CAH8369335.1"/>
    <property type="molecule type" value="Genomic_DNA"/>
</dbReference>
<dbReference type="Proteomes" id="UP001642260">
    <property type="component" value="Unassembled WGS sequence"/>
</dbReference>
<comment type="caution">
    <text evidence="1">The sequence shown here is derived from an EMBL/GenBank/DDBJ whole genome shotgun (WGS) entry which is preliminary data.</text>
</comment>
<gene>
    <name evidence="1" type="ORF">ERUC_LOCUS31132</name>
</gene>
<proteinExistence type="predicted"/>
<organism evidence="1 2">
    <name type="scientific">Eruca vesicaria subsp. sativa</name>
    <name type="common">Garden rocket</name>
    <name type="synonym">Eruca sativa</name>
    <dbReference type="NCBI Taxonomy" id="29727"/>
    <lineage>
        <taxon>Eukaryota</taxon>
        <taxon>Viridiplantae</taxon>
        <taxon>Streptophyta</taxon>
        <taxon>Embryophyta</taxon>
        <taxon>Tracheophyta</taxon>
        <taxon>Spermatophyta</taxon>
        <taxon>Magnoliopsida</taxon>
        <taxon>eudicotyledons</taxon>
        <taxon>Gunneridae</taxon>
        <taxon>Pentapetalae</taxon>
        <taxon>rosids</taxon>
        <taxon>malvids</taxon>
        <taxon>Brassicales</taxon>
        <taxon>Brassicaceae</taxon>
        <taxon>Brassiceae</taxon>
        <taxon>Eruca</taxon>
    </lineage>
</organism>